<evidence type="ECO:0000313" key="4">
    <source>
        <dbReference type="Proteomes" id="UP001370490"/>
    </source>
</evidence>
<sequence>MTRLLPLSRSRKLLSLFFFTPSTSLLSNFKPFPESNLSSFSCPSCYSTYFESKPTSFSSSLTFRSLITSSTSSSSSSSSLSSSDEFDENEYAPLSGDGGGVVLQGVPWGKTALSIADEVLQQFGDDVKLYAFKTSPRGYIYVRLDKLSAEYGCPSVEELEGYSREYKKRLDEMGAKGDIPEDLALEVSSPGAERILRVPEDLLRFKEMPMKVCYAEKETPKCLEKNGIFLLESIEKESETCVWKLADVKENRDLVGKGRRLGRKQKDWRLNLPFAMCKRVMLYLDL</sequence>
<protein>
    <recommendedName>
        <fullName evidence="2">DUF7912 domain-containing protein</fullName>
    </recommendedName>
</protein>
<dbReference type="InterPro" id="IPR057234">
    <property type="entry name" value="DUF7912"/>
</dbReference>
<organism evidence="3 4">
    <name type="scientific">Dillenia turbinata</name>
    <dbReference type="NCBI Taxonomy" id="194707"/>
    <lineage>
        <taxon>Eukaryota</taxon>
        <taxon>Viridiplantae</taxon>
        <taxon>Streptophyta</taxon>
        <taxon>Embryophyta</taxon>
        <taxon>Tracheophyta</taxon>
        <taxon>Spermatophyta</taxon>
        <taxon>Magnoliopsida</taxon>
        <taxon>eudicotyledons</taxon>
        <taxon>Gunneridae</taxon>
        <taxon>Pentapetalae</taxon>
        <taxon>Dilleniales</taxon>
        <taxon>Dilleniaceae</taxon>
        <taxon>Dillenia</taxon>
    </lineage>
</organism>
<dbReference type="EMBL" id="JBAMMX010000019">
    <property type="protein sequence ID" value="KAK6921890.1"/>
    <property type="molecule type" value="Genomic_DNA"/>
</dbReference>
<dbReference type="GO" id="GO:0042274">
    <property type="term" value="P:ribosomal small subunit biogenesis"/>
    <property type="evidence" value="ECO:0007669"/>
    <property type="project" value="InterPro"/>
</dbReference>
<dbReference type="HAMAP" id="MF_01077">
    <property type="entry name" value="RimP"/>
    <property type="match status" value="1"/>
</dbReference>
<comment type="caution">
    <text evidence="3">The sequence shown here is derived from an EMBL/GenBank/DDBJ whole genome shotgun (WGS) entry which is preliminary data.</text>
</comment>
<feature type="domain" description="DUF7912" evidence="2">
    <location>
        <begin position="195"/>
        <end position="283"/>
    </location>
</feature>
<name>A0AAN8UU49_9MAGN</name>
<gene>
    <name evidence="3" type="ORF">RJ641_012397</name>
</gene>
<feature type="region of interest" description="Disordered" evidence="1">
    <location>
        <begin position="69"/>
        <end position="89"/>
    </location>
</feature>
<dbReference type="Pfam" id="PF25498">
    <property type="entry name" value="DUF7912"/>
    <property type="match status" value="1"/>
</dbReference>
<proteinExistence type="inferred from homology"/>
<evidence type="ECO:0000256" key="1">
    <source>
        <dbReference type="SAM" id="MobiDB-lite"/>
    </source>
</evidence>
<keyword evidence="4" id="KW-1185">Reference proteome</keyword>
<evidence type="ECO:0000259" key="2">
    <source>
        <dbReference type="Pfam" id="PF25498"/>
    </source>
</evidence>
<dbReference type="InterPro" id="IPR003728">
    <property type="entry name" value="Ribosome_maturation_RimP"/>
</dbReference>
<dbReference type="Proteomes" id="UP001370490">
    <property type="component" value="Unassembled WGS sequence"/>
</dbReference>
<dbReference type="AlphaFoldDB" id="A0AAN8UU49"/>
<dbReference type="PANTHER" id="PTHR34544">
    <property type="entry name" value="OSJNBA0006B20.18 PROTEIN"/>
    <property type="match status" value="1"/>
</dbReference>
<evidence type="ECO:0000313" key="3">
    <source>
        <dbReference type="EMBL" id="KAK6921890.1"/>
    </source>
</evidence>
<reference evidence="3 4" key="1">
    <citation type="submission" date="2023-12" db="EMBL/GenBank/DDBJ databases">
        <title>A high-quality genome assembly for Dillenia turbinata (Dilleniales).</title>
        <authorList>
            <person name="Chanderbali A."/>
        </authorList>
    </citation>
    <scope>NUCLEOTIDE SEQUENCE [LARGE SCALE GENOMIC DNA]</scope>
    <source>
        <strain evidence="3">LSX21</strain>
        <tissue evidence="3">Leaf</tissue>
    </source>
</reference>
<accession>A0AAN8UU49</accession>
<dbReference type="PANTHER" id="PTHR34544:SF3">
    <property type="entry name" value="OS07G0155200 PROTEIN"/>
    <property type="match status" value="1"/>
</dbReference>
<feature type="compositionally biased region" description="Low complexity" evidence="1">
    <location>
        <begin position="69"/>
        <end position="83"/>
    </location>
</feature>